<proteinExistence type="predicted"/>
<sequence length="414" mass="47653">MSSLSISTPRTDKKKRAQFTLEELNEVSDSDSNDQILINEIETIQADVQNAKRQKRQIDLKIEGLQHDLKCAEKAKELGNVAAANIAKKLAAIFGEALKEEDLIVKVQQLQERARVAHQEVETLTAQLASLRISTPQKQRSSQRKIDVVNDDIQKAKAEEQRLDQQIMEVDNEIEMKQNDLRNLNQEVEELMFKFNEAVGSESLSISEIREKIIKNSDDFILEQCARTAQALKIPFDPRMRLSGFIDDIRKRIVDLRKKVTPSRETESHFQQLSNTVESSLAELKSLNLQIKELEKKKNDLKFQFSTQPVQIIEDPSPIIDQHKEAQALRTKKLRKSLKSALQIAGYDWIVPKSQKDVCELYIKLIRTMQNEIASLNREEEEVPDLTVLQSKVQSVRKQNREIRHRIKTIVNES</sequence>
<accession>A0ABR2IXG0</accession>
<dbReference type="Proteomes" id="UP001470230">
    <property type="component" value="Unassembled WGS sequence"/>
</dbReference>
<feature type="coiled-coil region" evidence="1">
    <location>
        <begin position="107"/>
        <end position="194"/>
    </location>
</feature>
<evidence type="ECO:0000256" key="1">
    <source>
        <dbReference type="SAM" id="Coils"/>
    </source>
</evidence>
<keyword evidence="3" id="KW-1185">Reference proteome</keyword>
<evidence type="ECO:0008006" key="4">
    <source>
        <dbReference type="Google" id="ProtNLM"/>
    </source>
</evidence>
<evidence type="ECO:0000313" key="3">
    <source>
        <dbReference type="Proteomes" id="UP001470230"/>
    </source>
</evidence>
<keyword evidence="1" id="KW-0175">Coiled coil</keyword>
<feature type="coiled-coil region" evidence="1">
    <location>
        <begin position="34"/>
        <end position="75"/>
    </location>
</feature>
<name>A0ABR2IXG0_9EUKA</name>
<dbReference type="EMBL" id="JAPFFF010000014">
    <property type="protein sequence ID" value="KAK8870174.1"/>
    <property type="molecule type" value="Genomic_DNA"/>
</dbReference>
<comment type="caution">
    <text evidence="2">The sequence shown here is derived from an EMBL/GenBank/DDBJ whole genome shotgun (WGS) entry which is preliminary data.</text>
</comment>
<gene>
    <name evidence="2" type="ORF">M9Y10_008051</name>
</gene>
<reference evidence="2 3" key="1">
    <citation type="submission" date="2024-04" db="EMBL/GenBank/DDBJ databases">
        <title>Tritrichomonas musculus Genome.</title>
        <authorList>
            <person name="Alves-Ferreira E."/>
            <person name="Grigg M."/>
            <person name="Lorenzi H."/>
            <person name="Galac M."/>
        </authorList>
    </citation>
    <scope>NUCLEOTIDE SEQUENCE [LARGE SCALE GENOMIC DNA]</scope>
    <source>
        <strain evidence="2 3">EAF2021</strain>
    </source>
</reference>
<organism evidence="2 3">
    <name type="scientific">Tritrichomonas musculus</name>
    <dbReference type="NCBI Taxonomy" id="1915356"/>
    <lineage>
        <taxon>Eukaryota</taxon>
        <taxon>Metamonada</taxon>
        <taxon>Parabasalia</taxon>
        <taxon>Tritrichomonadida</taxon>
        <taxon>Tritrichomonadidae</taxon>
        <taxon>Tritrichomonas</taxon>
    </lineage>
</organism>
<protein>
    <recommendedName>
        <fullName evidence="4">DUF4201 domain-containing protein</fullName>
    </recommendedName>
</protein>
<feature type="coiled-coil region" evidence="1">
    <location>
        <begin position="270"/>
        <end position="304"/>
    </location>
</feature>
<evidence type="ECO:0000313" key="2">
    <source>
        <dbReference type="EMBL" id="KAK8870174.1"/>
    </source>
</evidence>